<evidence type="ECO:0000259" key="1">
    <source>
        <dbReference type="Pfam" id="PF18739"/>
    </source>
</evidence>
<gene>
    <name evidence="2" type="ORF">BJ984_001733</name>
</gene>
<comment type="caution">
    <text evidence="2">The sequence shown here is derived from an EMBL/GenBank/DDBJ whole genome shotgun (WGS) entry which is preliminary data.</text>
</comment>
<organism evidence="2 3">
    <name type="scientific">Herbiconiux flava</name>
    <dbReference type="NCBI Taxonomy" id="881268"/>
    <lineage>
        <taxon>Bacteria</taxon>
        <taxon>Bacillati</taxon>
        <taxon>Actinomycetota</taxon>
        <taxon>Actinomycetes</taxon>
        <taxon>Micrococcales</taxon>
        <taxon>Microbacteriaceae</taxon>
        <taxon>Herbiconiux</taxon>
    </lineage>
</organism>
<protein>
    <recommendedName>
        <fullName evidence="1">Apea-like HEPN domain-containing protein</fullName>
    </recommendedName>
</protein>
<feature type="domain" description="Apea-like HEPN" evidence="1">
    <location>
        <begin position="250"/>
        <end position="380"/>
    </location>
</feature>
<proteinExistence type="predicted"/>
<accession>A0A852SP46</accession>
<evidence type="ECO:0000313" key="2">
    <source>
        <dbReference type="EMBL" id="NYD70575.1"/>
    </source>
</evidence>
<name>A0A852SP46_9MICO</name>
<evidence type="ECO:0000313" key="3">
    <source>
        <dbReference type="Proteomes" id="UP000549913"/>
    </source>
</evidence>
<reference evidence="2 3" key="1">
    <citation type="submission" date="2020-07" db="EMBL/GenBank/DDBJ databases">
        <title>Sequencing the genomes of 1000 actinobacteria strains.</title>
        <authorList>
            <person name="Klenk H.-P."/>
        </authorList>
    </citation>
    <scope>NUCLEOTIDE SEQUENCE [LARGE SCALE GENOMIC DNA]</scope>
    <source>
        <strain evidence="2 3">DSM 26474</strain>
    </source>
</reference>
<dbReference type="Proteomes" id="UP000549913">
    <property type="component" value="Unassembled WGS sequence"/>
</dbReference>
<dbReference type="InterPro" id="IPR041229">
    <property type="entry name" value="HEPN_Apea"/>
</dbReference>
<dbReference type="AlphaFoldDB" id="A0A852SP46"/>
<dbReference type="Pfam" id="PF18739">
    <property type="entry name" value="HEPN_Apea"/>
    <property type="match status" value="1"/>
</dbReference>
<sequence length="407" mass="45462">MPTLHGNLDDGTDVTLWAVGWHPIQHQPAVDGDGDDDRQQWKRTLSTAVLGANLQSVGSTLFSRSAVRFTNLDMWSRHPTIVDHDAPAPEHPQAQVTPYGEEYRVTIGIENPQVVRRQAAGYDSINQGSGDDAAITFDVVPAAPLAFHDHLAMDARNLLTFSYQAAAHITAQYATTGDGQPVRIYRQRPSRKSSRRVHRSNMIITANTSDPVEIFSRWWAATKDYYPLPQILAGRFYTRFAFLEHHVISAISALEATYDRLGHLTSAPMDNDLFHARKQWHIDNEPDEEFRRLLIGIGNRQSLRRKLKAIYRDLSEPLVKESGTDPKKWVEDVMEVRDLLAHTGSHVPGVSDSAESILARVDRDTRAVLALLLCRFLDMESATLSRAASVLSQSGPLVRADSMPGDM</sequence>
<dbReference type="EMBL" id="JACCBM010000001">
    <property type="protein sequence ID" value="NYD70575.1"/>
    <property type="molecule type" value="Genomic_DNA"/>
</dbReference>
<keyword evidence="3" id="KW-1185">Reference proteome</keyword>